<comment type="caution">
    <text evidence="1">The sequence shown here is derived from an EMBL/GenBank/DDBJ whole genome shotgun (WGS) entry which is preliminary data.</text>
</comment>
<evidence type="ECO:0000313" key="1">
    <source>
        <dbReference type="EMBL" id="GBO98852.1"/>
    </source>
</evidence>
<gene>
    <name evidence="1" type="ORF">EVAR_302_1</name>
</gene>
<dbReference type="AlphaFoldDB" id="A0A4C1S9C8"/>
<reference evidence="1 2" key="1">
    <citation type="journal article" date="2019" name="Commun. Biol.">
        <title>The bagworm genome reveals a unique fibroin gene that provides high tensile strength.</title>
        <authorList>
            <person name="Kono N."/>
            <person name="Nakamura H."/>
            <person name="Ohtoshi R."/>
            <person name="Tomita M."/>
            <person name="Numata K."/>
            <person name="Arakawa K."/>
        </authorList>
    </citation>
    <scope>NUCLEOTIDE SEQUENCE [LARGE SCALE GENOMIC DNA]</scope>
</reference>
<accession>A0A4C1S9C8</accession>
<dbReference type="EMBL" id="BGZK01000001">
    <property type="protein sequence ID" value="GBO98852.1"/>
    <property type="molecule type" value="Genomic_DNA"/>
</dbReference>
<evidence type="ECO:0000313" key="2">
    <source>
        <dbReference type="Proteomes" id="UP000299102"/>
    </source>
</evidence>
<name>A0A4C1S9C8_EUMVA</name>
<dbReference type="Proteomes" id="UP000299102">
    <property type="component" value="Unassembled WGS sequence"/>
</dbReference>
<keyword evidence="2" id="KW-1185">Reference proteome</keyword>
<sequence>MHDFRQTARCRPNYIDFCRLKSFRILLAALKRDHAKPRVIHCHDGDDSPVKRGSAPPCAMVYRRGDAHRDLPPRTRRWTADFPHVCPLKSTGDGSLHYIQFSCARCTGGVWLTKNYLRVTTHIVIFYLLRRRIKEYL</sequence>
<protein>
    <submittedName>
        <fullName evidence="1">Uncharacterized protein</fullName>
    </submittedName>
</protein>
<proteinExistence type="predicted"/>
<organism evidence="1 2">
    <name type="scientific">Eumeta variegata</name>
    <name type="common">Bagworm moth</name>
    <name type="synonym">Eumeta japonica</name>
    <dbReference type="NCBI Taxonomy" id="151549"/>
    <lineage>
        <taxon>Eukaryota</taxon>
        <taxon>Metazoa</taxon>
        <taxon>Ecdysozoa</taxon>
        <taxon>Arthropoda</taxon>
        <taxon>Hexapoda</taxon>
        <taxon>Insecta</taxon>
        <taxon>Pterygota</taxon>
        <taxon>Neoptera</taxon>
        <taxon>Endopterygota</taxon>
        <taxon>Lepidoptera</taxon>
        <taxon>Glossata</taxon>
        <taxon>Ditrysia</taxon>
        <taxon>Tineoidea</taxon>
        <taxon>Psychidae</taxon>
        <taxon>Oiketicinae</taxon>
        <taxon>Eumeta</taxon>
    </lineage>
</organism>